<gene>
    <name evidence="1" type="ORF">CAUJ_LOCUS1575</name>
</gene>
<organism evidence="1 2">
    <name type="scientific">Caenorhabditis auriculariae</name>
    <dbReference type="NCBI Taxonomy" id="2777116"/>
    <lineage>
        <taxon>Eukaryota</taxon>
        <taxon>Metazoa</taxon>
        <taxon>Ecdysozoa</taxon>
        <taxon>Nematoda</taxon>
        <taxon>Chromadorea</taxon>
        <taxon>Rhabditida</taxon>
        <taxon>Rhabditina</taxon>
        <taxon>Rhabditomorpha</taxon>
        <taxon>Rhabditoidea</taxon>
        <taxon>Rhabditidae</taxon>
        <taxon>Peloderinae</taxon>
        <taxon>Caenorhabditis</taxon>
    </lineage>
</organism>
<dbReference type="EMBL" id="CAJGYM010000003">
    <property type="protein sequence ID" value="CAD6185656.1"/>
    <property type="molecule type" value="Genomic_DNA"/>
</dbReference>
<reference evidence="1" key="1">
    <citation type="submission" date="2020-10" db="EMBL/GenBank/DDBJ databases">
        <authorList>
            <person name="Kikuchi T."/>
        </authorList>
    </citation>
    <scope>NUCLEOTIDE SEQUENCE</scope>
    <source>
        <strain evidence="1">NKZ352</strain>
    </source>
</reference>
<keyword evidence="2" id="KW-1185">Reference proteome</keyword>
<name>A0A8S1GQG5_9PELO</name>
<proteinExistence type="predicted"/>
<protein>
    <submittedName>
        <fullName evidence="1">Uncharacterized protein</fullName>
    </submittedName>
</protein>
<accession>A0A8S1GQG5</accession>
<dbReference type="Proteomes" id="UP000835052">
    <property type="component" value="Unassembled WGS sequence"/>
</dbReference>
<comment type="caution">
    <text evidence="1">The sequence shown here is derived from an EMBL/GenBank/DDBJ whole genome shotgun (WGS) entry which is preliminary data.</text>
</comment>
<evidence type="ECO:0000313" key="1">
    <source>
        <dbReference type="EMBL" id="CAD6185656.1"/>
    </source>
</evidence>
<evidence type="ECO:0000313" key="2">
    <source>
        <dbReference type="Proteomes" id="UP000835052"/>
    </source>
</evidence>
<sequence>MCPKSTGRGLQLFDEIYIVDDYFFGRIKNESCPSPHSYNSARIFFPYNNVEKGGESTYSFHRESDLRCRWR</sequence>
<dbReference type="AlphaFoldDB" id="A0A8S1GQG5"/>